<comment type="subcellular location">
    <subcellularLocation>
        <location evidence="16">Cell inner membrane</location>
        <topology evidence="16">Single-pass membrane protein</topology>
    </subcellularLocation>
    <subcellularLocation>
        <location evidence="1">Membrane</location>
    </subcellularLocation>
</comment>
<dbReference type="Pfam" id="PF03717">
    <property type="entry name" value="PBP_dimer"/>
    <property type="match status" value="1"/>
</dbReference>
<dbReference type="Gene3D" id="3.30.450.330">
    <property type="match status" value="1"/>
</dbReference>
<evidence type="ECO:0000256" key="10">
    <source>
        <dbReference type="ARBA" id="ARBA00022984"/>
    </source>
</evidence>
<dbReference type="InterPro" id="IPR037532">
    <property type="entry name" value="FtsI_transpept"/>
</dbReference>
<keyword evidence="14 16" id="KW-0131">Cell cycle</keyword>
<protein>
    <recommendedName>
        <fullName evidence="16">Peptidoglycan D,D-transpeptidase FtsI</fullName>
        <ecNumber evidence="16">3.4.16.4</ecNumber>
    </recommendedName>
    <alternativeName>
        <fullName evidence="16">Penicillin-binding protein 3</fullName>
        <shortName evidence="16">PBP-3</shortName>
    </alternativeName>
</protein>
<dbReference type="InterPro" id="IPR012338">
    <property type="entry name" value="Beta-lactam/transpept-like"/>
</dbReference>
<keyword evidence="7 16" id="KW-0812">Transmembrane</keyword>
<evidence type="ECO:0000256" key="3">
    <source>
        <dbReference type="ARBA" id="ARBA00022519"/>
    </source>
</evidence>
<dbReference type="InterPro" id="IPR001460">
    <property type="entry name" value="PCN-bd_Tpept"/>
</dbReference>
<dbReference type="PANTHER" id="PTHR30627">
    <property type="entry name" value="PEPTIDOGLYCAN D,D-TRANSPEPTIDASE"/>
    <property type="match status" value="1"/>
</dbReference>
<evidence type="ECO:0000256" key="8">
    <source>
        <dbReference type="ARBA" id="ARBA00022801"/>
    </source>
</evidence>
<evidence type="ECO:0000259" key="17">
    <source>
        <dbReference type="Pfam" id="PF00905"/>
    </source>
</evidence>
<keyword evidence="9 16" id="KW-0133">Cell shape</keyword>
<accession>A0ABW9GRM0</accession>
<dbReference type="RefSeq" id="WP_111873090.1">
    <property type="nucleotide sequence ID" value="NZ_JBGWZZ010000007.1"/>
</dbReference>
<feature type="transmembrane region" description="Helical" evidence="16">
    <location>
        <begin position="21"/>
        <end position="41"/>
    </location>
</feature>
<dbReference type="SUPFAM" id="SSF56601">
    <property type="entry name" value="beta-lactamase/transpeptidase-like"/>
    <property type="match status" value="1"/>
</dbReference>
<keyword evidence="8 16" id="KW-0378">Hydrolase</keyword>
<dbReference type="SUPFAM" id="SSF56519">
    <property type="entry name" value="Penicillin binding protein dimerisation domain"/>
    <property type="match status" value="1"/>
</dbReference>
<dbReference type="Gene3D" id="3.90.1310.10">
    <property type="entry name" value="Penicillin-binding protein 2a (Domain 2)"/>
    <property type="match status" value="1"/>
</dbReference>
<evidence type="ECO:0000256" key="7">
    <source>
        <dbReference type="ARBA" id="ARBA00022692"/>
    </source>
</evidence>
<evidence type="ECO:0000256" key="9">
    <source>
        <dbReference type="ARBA" id="ARBA00022960"/>
    </source>
</evidence>
<evidence type="ECO:0000256" key="15">
    <source>
        <dbReference type="ARBA" id="ARBA00023316"/>
    </source>
</evidence>
<dbReference type="Gene3D" id="1.10.150.770">
    <property type="match status" value="1"/>
</dbReference>
<evidence type="ECO:0000256" key="2">
    <source>
        <dbReference type="ARBA" id="ARBA00022475"/>
    </source>
</evidence>
<dbReference type="EMBL" id="JBGXBU010000005">
    <property type="protein sequence ID" value="MFM4893792.1"/>
    <property type="molecule type" value="Genomic_DNA"/>
</dbReference>
<evidence type="ECO:0000256" key="6">
    <source>
        <dbReference type="ARBA" id="ARBA00022670"/>
    </source>
</evidence>
<evidence type="ECO:0000256" key="12">
    <source>
        <dbReference type="ARBA" id="ARBA00023136"/>
    </source>
</evidence>
<comment type="catalytic activity">
    <reaction evidence="16">
        <text>Preferential cleavage: (Ac)2-L-Lys-D-Ala-|-D-Ala. Also transpeptidation of peptidyl-alanyl moieties that are N-acyl substituents of D-alanine.</text>
        <dbReference type="EC" id="3.4.16.4"/>
    </reaction>
</comment>
<keyword evidence="10 16" id="KW-0573">Peptidoglycan synthesis</keyword>
<evidence type="ECO:0000256" key="16">
    <source>
        <dbReference type="HAMAP-Rule" id="MF_02080"/>
    </source>
</evidence>
<dbReference type="EC" id="3.4.16.4" evidence="16"/>
<evidence type="ECO:0000256" key="14">
    <source>
        <dbReference type="ARBA" id="ARBA00023306"/>
    </source>
</evidence>
<evidence type="ECO:0000313" key="20">
    <source>
        <dbReference type="Proteomes" id="UP001630969"/>
    </source>
</evidence>
<gene>
    <name evidence="16" type="primary">ftsI</name>
    <name evidence="19" type="ORF">ACEUDJ_13040</name>
</gene>
<dbReference type="InterPro" id="IPR005311">
    <property type="entry name" value="PBP_dimer"/>
</dbReference>
<name>A0ABW9GRM0_9GAMM</name>
<feature type="domain" description="Penicillin-binding protein dimerisation" evidence="18">
    <location>
        <begin position="64"/>
        <end position="216"/>
    </location>
</feature>
<dbReference type="InterPro" id="IPR050515">
    <property type="entry name" value="Beta-lactam/transpept"/>
</dbReference>
<dbReference type="PANTHER" id="PTHR30627:SF1">
    <property type="entry name" value="PEPTIDOGLYCAN D,D-TRANSPEPTIDASE FTSI"/>
    <property type="match status" value="1"/>
</dbReference>
<comment type="pathway">
    <text evidence="16">Cell wall biogenesis; peptidoglycan biosynthesis.</text>
</comment>
<evidence type="ECO:0000256" key="11">
    <source>
        <dbReference type="ARBA" id="ARBA00022989"/>
    </source>
</evidence>
<proteinExistence type="inferred from homology"/>
<evidence type="ECO:0000256" key="13">
    <source>
        <dbReference type="ARBA" id="ARBA00023210"/>
    </source>
</evidence>
<keyword evidence="15 16" id="KW-0961">Cell wall biogenesis/degradation</keyword>
<dbReference type="InterPro" id="IPR036138">
    <property type="entry name" value="PBP_dimer_sf"/>
</dbReference>
<evidence type="ECO:0000256" key="5">
    <source>
        <dbReference type="ARBA" id="ARBA00022645"/>
    </source>
</evidence>
<keyword evidence="12 16" id="KW-0472">Membrane</keyword>
<sequence>MKRKTPAKAQAKAPSLYPWRFRTLVLFIGIAFVGLILRLAWIQVISPDRLRQEGDMRSLRTTSTQAVRGMITDRNGEQLAVSVPVEAVWADPKTVHESGSIHNERAWLALSAVLKVDINTLKHRISNPKKRFVYLQRQVTPAVAEYIKGLKLGGVFLRPESRRFYPTGEISAHLVGVTNIDGHGIEGIERSYDQWLSATPGEQRVRKDRQGRVIERLGVVKEGKNANNLALSIDQRVQALAYRALKRATDENKATSGSLVMLDVKTGEVLAMVNTPSYNPNNRGQYQSFRVRNRVVTDTYEPGSTIKPLILLSALQAGVTSWKDHIQGGPLYIGAKQIRDVSIHSANNLFDILRYSSNIGMSRIALRMPAQEMINTLSLFGFGNDTGSGLIGESLGMLPQRRRWSDIERATLSFGYGLRVTPLQLASAYATLANQGKRVPISTIKVDKAPQGEQVIDHNNAKAMMQALEFVVDNAIPKAKVPGYRIGGKSGTAKVAVAGGYGKDYMAWFAGFAPASNPRFVMVVVVNEPKGKAYYGGAVATPPFAEAMGGVLQLYNIRPDAVPNAPPPSLARLEAAVVPHT</sequence>
<keyword evidence="13 16" id="KW-0717">Septation</keyword>
<comment type="function">
    <text evidence="16">Catalyzes cross-linking of the peptidoglycan cell wall at the division septum.</text>
</comment>
<reference evidence="19 20" key="1">
    <citation type="submission" date="2024-09" db="EMBL/GenBank/DDBJ databases">
        <title>Aeromonas strains Genome sequencing and assembly.</title>
        <authorList>
            <person name="Hu X."/>
            <person name="Tang B."/>
        </authorList>
    </citation>
    <scope>NUCLEOTIDE SEQUENCE [LARGE SCALE GENOMIC DNA]</scope>
    <source>
        <strain evidence="19 20">NB23SCDHY001</strain>
    </source>
</reference>
<dbReference type="HAMAP" id="MF_02080">
    <property type="entry name" value="FtsI_transpept"/>
    <property type="match status" value="1"/>
</dbReference>
<organism evidence="19 20">
    <name type="scientific">Aeromonas bivalvium</name>
    <dbReference type="NCBI Taxonomy" id="440079"/>
    <lineage>
        <taxon>Bacteria</taxon>
        <taxon>Pseudomonadati</taxon>
        <taxon>Pseudomonadota</taxon>
        <taxon>Gammaproteobacteria</taxon>
        <taxon>Aeromonadales</taxon>
        <taxon>Aeromonadaceae</taxon>
        <taxon>Aeromonas</taxon>
    </lineage>
</organism>
<keyword evidence="6 16" id="KW-0645">Protease</keyword>
<comment type="similarity">
    <text evidence="16">Belongs to the transpeptidase family. FtsI subfamily.</text>
</comment>
<dbReference type="Pfam" id="PF00905">
    <property type="entry name" value="Transpeptidase"/>
    <property type="match status" value="1"/>
</dbReference>
<feature type="active site" description="Acyl-ester intermediate" evidence="16">
    <location>
        <position position="304"/>
    </location>
</feature>
<dbReference type="Proteomes" id="UP001630969">
    <property type="component" value="Unassembled WGS sequence"/>
</dbReference>
<feature type="domain" description="Penicillin-binding protein transpeptidase" evidence="17">
    <location>
        <begin position="257"/>
        <end position="548"/>
    </location>
</feature>
<evidence type="ECO:0000313" key="19">
    <source>
        <dbReference type="EMBL" id="MFM4893792.1"/>
    </source>
</evidence>
<keyword evidence="20" id="KW-1185">Reference proteome</keyword>
<evidence type="ECO:0000256" key="1">
    <source>
        <dbReference type="ARBA" id="ARBA00004370"/>
    </source>
</evidence>
<dbReference type="GeneID" id="97221199"/>
<keyword evidence="2 16" id="KW-1003">Cell membrane</keyword>
<keyword evidence="3 16" id="KW-0997">Cell inner membrane</keyword>
<comment type="caution">
    <text evidence="19">The sequence shown here is derived from an EMBL/GenBank/DDBJ whole genome shotgun (WGS) entry which is preliminary data.</text>
</comment>
<keyword evidence="4 16" id="KW-0132">Cell division</keyword>
<evidence type="ECO:0000256" key="4">
    <source>
        <dbReference type="ARBA" id="ARBA00022618"/>
    </source>
</evidence>
<evidence type="ECO:0000259" key="18">
    <source>
        <dbReference type="Pfam" id="PF03717"/>
    </source>
</evidence>
<keyword evidence="5 16" id="KW-0121">Carboxypeptidase</keyword>
<keyword evidence="11 16" id="KW-1133">Transmembrane helix</keyword>
<dbReference type="Gene3D" id="3.40.710.10">
    <property type="entry name" value="DD-peptidase/beta-lactamase superfamily"/>
    <property type="match status" value="1"/>
</dbReference>